<evidence type="ECO:0000313" key="3">
    <source>
        <dbReference type="EMBL" id="CAE0241284.1"/>
    </source>
</evidence>
<evidence type="ECO:0000256" key="1">
    <source>
        <dbReference type="SAM" id="MobiDB-lite"/>
    </source>
</evidence>
<protein>
    <recommendedName>
        <fullName evidence="2">AB hydrolase-1 domain-containing protein</fullName>
    </recommendedName>
</protein>
<reference evidence="4" key="1">
    <citation type="submission" date="2021-01" db="EMBL/GenBank/DDBJ databases">
        <authorList>
            <person name="Corre E."/>
            <person name="Pelletier E."/>
            <person name="Niang G."/>
            <person name="Scheremetjew M."/>
            <person name="Finn R."/>
            <person name="Kale V."/>
            <person name="Holt S."/>
            <person name="Cochrane G."/>
            <person name="Meng A."/>
            <person name="Brown T."/>
            <person name="Cohen L."/>
        </authorList>
    </citation>
    <scope>NUCLEOTIDE SEQUENCE</scope>
    <source>
        <strain evidence="4">NIES-2562</strain>
    </source>
</reference>
<dbReference type="AlphaFoldDB" id="A0A7S3CYS9"/>
<dbReference type="EMBL" id="HBIB01005715">
    <property type="protein sequence ID" value="CAE0241291.1"/>
    <property type="molecule type" value="Transcribed_RNA"/>
</dbReference>
<dbReference type="EMBL" id="HBIB01005704">
    <property type="protein sequence ID" value="CAE0241284.1"/>
    <property type="molecule type" value="Transcribed_RNA"/>
</dbReference>
<dbReference type="InterPro" id="IPR029058">
    <property type="entry name" value="AB_hydrolase_fold"/>
</dbReference>
<proteinExistence type="predicted"/>
<dbReference type="PANTHER" id="PTHR43358:SF4">
    <property type="entry name" value="ALPHA_BETA HYDROLASE FOLD-1 DOMAIN-CONTAINING PROTEIN"/>
    <property type="match status" value="1"/>
</dbReference>
<feature type="region of interest" description="Disordered" evidence="1">
    <location>
        <begin position="293"/>
        <end position="316"/>
    </location>
</feature>
<feature type="domain" description="AB hydrolase-1" evidence="2">
    <location>
        <begin position="67"/>
        <end position="183"/>
    </location>
</feature>
<gene>
    <name evidence="3" type="ORF">PBIL07802_LOCUS3446</name>
    <name evidence="4" type="ORF">PBIL07802_LOCUS3453</name>
</gene>
<feature type="compositionally biased region" description="Polar residues" evidence="1">
    <location>
        <begin position="293"/>
        <end position="304"/>
    </location>
</feature>
<dbReference type="InterPro" id="IPR052920">
    <property type="entry name" value="DNA-binding_regulatory"/>
</dbReference>
<feature type="region of interest" description="Disordered" evidence="1">
    <location>
        <begin position="382"/>
        <end position="418"/>
    </location>
</feature>
<sequence length="418" mass="45723">MKAWDNLVGLVIRPPRAEYTVDALGDEVFALGVDVYRREDKVITNKRGMALECSRFFKADSGKLRPCIIYLHGNCGCRLDALDMLEYMLPLGCDVFCFDFAGSGLSEGEHVSLGWHEKDDLACVVDYLRSEVGVTTIGLWGRSMGAATALLYAVDDPTVAGMVLDSPFSDLPSLMIELAKSYKSSIPTPLIKLALSAVRRSVKKKCKFDIKQVSPAKAAASCFVPALFAHGSSDTFIPPVHSEKVLEAYQGEKNRITFDGDHNSARPSFLYDSAFIFFKNVLYRGDASEATNLVSPPRSYQSSARGGGGDSSLDVTPLVAPPVRIVPERDEVVAGGEEEEEDIGKSGEGFEGGEMLSEEEEAELAEAMRLSLQTYFETEAKTEKAKAQVSAEKRREEWLGSGEKKEGDVAQRLDFSHP</sequence>
<name>A0A7S3CYS9_9EUKA</name>
<accession>A0A7S3CYS9</accession>
<dbReference type="Gene3D" id="3.40.50.1820">
    <property type="entry name" value="alpha/beta hydrolase"/>
    <property type="match status" value="1"/>
</dbReference>
<dbReference type="Pfam" id="PF00561">
    <property type="entry name" value="Abhydrolase_1"/>
    <property type="match status" value="1"/>
</dbReference>
<dbReference type="InterPro" id="IPR000073">
    <property type="entry name" value="AB_hydrolase_1"/>
</dbReference>
<evidence type="ECO:0000313" key="4">
    <source>
        <dbReference type="EMBL" id="CAE0241291.1"/>
    </source>
</evidence>
<dbReference type="SUPFAM" id="SSF53474">
    <property type="entry name" value="alpha/beta-Hydrolases"/>
    <property type="match status" value="1"/>
</dbReference>
<organism evidence="4">
    <name type="scientific">Palpitomonas bilix</name>
    <dbReference type="NCBI Taxonomy" id="652834"/>
    <lineage>
        <taxon>Eukaryota</taxon>
        <taxon>Eukaryota incertae sedis</taxon>
    </lineage>
</organism>
<evidence type="ECO:0000259" key="2">
    <source>
        <dbReference type="Pfam" id="PF00561"/>
    </source>
</evidence>
<dbReference type="PANTHER" id="PTHR43358">
    <property type="entry name" value="ALPHA/BETA-HYDROLASE"/>
    <property type="match status" value="1"/>
</dbReference>
<feature type="region of interest" description="Disordered" evidence="1">
    <location>
        <begin position="329"/>
        <end position="364"/>
    </location>
</feature>